<dbReference type="AlphaFoldDB" id="A0A061RNQ1"/>
<organism evidence="2">
    <name type="scientific">Tetraselmis sp. GSL018</name>
    <dbReference type="NCBI Taxonomy" id="582737"/>
    <lineage>
        <taxon>Eukaryota</taxon>
        <taxon>Viridiplantae</taxon>
        <taxon>Chlorophyta</taxon>
        <taxon>core chlorophytes</taxon>
        <taxon>Chlorodendrophyceae</taxon>
        <taxon>Chlorodendrales</taxon>
        <taxon>Chlorodendraceae</taxon>
        <taxon>Tetraselmis</taxon>
    </lineage>
</organism>
<dbReference type="EMBL" id="GBEZ01013700">
    <property type="protein sequence ID" value="JAC72310.1"/>
    <property type="molecule type" value="Transcribed_RNA"/>
</dbReference>
<accession>A0A061RNQ1</accession>
<sequence>MPSFRMILVVLHLFFGAPSVFSRNEEINGSVNIYGEELHKCDRSTVKDARFPTTGFLRDNRCTATAEDAGSHFVCVNLPSAINSKGEIYSPFWTVTGQAFSPETATRWPLPGPWCICEWAYARMLQSHDEFRNYLNCPAIHAWVIDSYRPEVPNQLAALRSVCEHCDVINKGKLNSLVEKCRQVVSVSAY</sequence>
<evidence type="ECO:0000313" key="2">
    <source>
        <dbReference type="EMBL" id="JAC72310.1"/>
    </source>
</evidence>
<evidence type="ECO:0000256" key="1">
    <source>
        <dbReference type="SAM" id="SignalP"/>
    </source>
</evidence>
<dbReference type="InterPro" id="IPR018714">
    <property type="entry name" value="DUF2237"/>
</dbReference>
<keyword evidence="1" id="KW-0732">Signal</keyword>
<gene>
    <name evidence="2" type="ORF">TSPGSL018_42</name>
</gene>
<proteinExistence type="predicted"/>
<protein>
    <recommendedName>
        <fullName evidence="3">Secreted protein</fullName>
    </recommendedName>
</protein>
<evidence type="ECO:0008006" key="3">
    <source>
        <dbReference type="Google" id="ProtNLM"/>
    </source>
</evidence>
<dbReference type="Pfam" id="PF09996">
    <property type="entry name" value="DUF2237"/>
    <property type="match status" value="1"/>
</dbReference>
<feature type="chain" id="PRO_5001605948" description="Secreted protein" evidence="1">
    <location>
        <begin position="23"/>
        <end position="190"/>
    </location>
</feature>
<reference evidence="2" key="1">
    <citation type="submission" date="2014-05" db="EMBL/GenBank/DDBJ databases">
        <title>The transcriptome of the halophilic microalga Tetraselmis sp. GSL018 isolated from the Great Salt Lake, Utah.</title>
        <authorList>
            <person name="Jinkerson R.E."/>
            <person name="D'Adamo S."/>
            <person name="Posewitz M.C."/>
        </authorList>
    </citation>
    <scope>NUCLEOTIDE SEQUENCE</scope>
    <source>
        <strain evidence="2">GSL018</strain>
    </source>
</reference>
<name>A0A061RNQ1_9CHLO</name>
<feature type="signal peptide" evidence="1">
    <location>
        <begin position="1"/>
        <end position="22"/>
    </location>
</feature>
<dbReference type="Gene3D" id="3.30.56.110">
    <property type="entry name" value="Protein of unknown function DUF2237"/>
    <property type="match status" value="1"/>
</dbReference>